<sequence>MEAGTGESDSLGIMVSTSALRVTIVCSGVQPAELSKGDDDK</sequence>
<protein>
    <submittedName>
        <fullName evidence="1">Uncharacterized protein</fullName>
    </submittedName>
</protein>
<comment type="caution">
    <text evidence="1">The sequence shown here is derived from an EMBL/GenBank/DDBJ whole genome shotgun (WGS) entry which is preliminary data.</text>
</comment>
<gene>
    <name evidence="1" type="ORF">FHR92_000822</name>
</gene>
<dbReference type="Proteomes" id="UP000567067">
    <property type="component" value="Unassembled WGS sequence"/>
</dbReference>
<name>A0A7W3SQV4_9BACL</name>
<keyword evidence="2" id="KW-1185">Reference proteome</keyword>
<dbReference type="AlphaFoldDB" id="A0A7W3SQV4"/>
<organism evidence="1 2">
    <name type="scientific">Fontibacillus solani</name>
    <dbReference type="NCBI Taxonomy" id="1572857"/>
    <lineage>
        <taxon>Bacteria</taxon>
        <taxon>Bacillati</taxon>
        <taxon>Bacillota</taxon>
        <taxon>Bacilli</taxon>
        <taxon>Bacillales</taxon>
        <taxon>Paenibacillaceae</taxon>
        <taxon>Fontibacillus</taxon>
    </lineage>
</organism>
<reference evidence="1 2" key="1">
    <citation type="submission" date="2020-08" db="EMBL/GenBank/DDBJ databases">
        <title>Genomic Encyclopedia of Type Strains, Phase III (KMG-III): the genomes of soil and plant-associated and newly described type strains.</title>
        <authorList>
            <person name="Whitman W."/>
        </authorList>
    </citation>
    <scope>NUCLEOTIDE SEQUENCE [LARGE SCALE GENOMIC DNA]</scope>
    <source>
        <strain evidence="1 2">CECT 8693</strain>
    </source>
</reference>
<dbReference type="EMBL" id="JACJIP010000003">
    <property type="protein sequence ID" value="MBA9084368.1"/>
    <property type="molecule type" value="Genomic_DNA"/>
</dbReference>
<proteinExistence type="predicted"/>
<evidence type="ECO:0000313" key="1">
    <source>
        <dbReference type="EMBL" id="MBA9084368.1"/>
    </source>
</evidence>
<evidence type="ECO:0000313" key="2">
    <source>
        <dbReference type="Proteomes" id="UP000567067"/>
    </source>
</evidence>
<accession>A0A7W3SQV4</accession>